<sequence length="533" mass="61374">MGDYRFKHIPEDALVLGVGSLFKKNSNVFWGINLSFSKKLDRPSIPIAGVPLIRRYKSLSANQSNQLKGRQLAFTIRDAQQWGRKRLRDCPAFHSMGNGHNSEQWCFEFDVPDGPTVFLPQLELARVLFLHDNYMSRICLEHGKLSSDFNITNINGHWQIDVMPSSSYPIAAFNDERSRRFLSWILMDPEARTSFESIHQTMMREHTSSGQYKFWDFSFTPPCLNRTKLEVSGWHDWNSNSFFVWEIRRVEDLPSSMPDELDFYHPDFKRQVIGQGGGANSGRPKRPEEHELDDEEEADPDKKRVVLDTESVGLSFRKPFKTNRVTDKTRKANRGKPDDSESNEQLPNKLSPNGDNVTGTIAGADYDVLNDESDDSYLYESKFNSFLEMIERLEINHRCNTYRHPLRKLPKLSRCTKHMMADDANPRCLAVVELNYQGQIYHLVEVDTSDAKNSISTMLMKLKDTSGLFDQIAELEIRLLKKSLSWPRDYIEMICGEGNFDGVSHPPSKHKGLIDPADIDRWAERVIGWLDGR</sequence>
<dbReference type="InterPro" id="IPR016421">
    <property type="entry name" value="Transposition_TnsE"/>
</dbReference>
<dbReference type="AlphaFoldDB" id="A0A2P1BQA6"/>
<organism evidence="3">
    <name type="scientific">Proteus penneri</name>
    <dbReference type="NCBI Taxonomy" id="102862"/>
    <lineage>
        <taxon>Bacteria</taxon>
        <taxon>Pseudomonadati</taxon>
        <taxon>Pseudomonadota</taxon>
        <taxon>Gammaproteobacteria</taxon>
        <taxon>Enterobacterales</taxon>
        <taxon>Morganellaceae</taxon>
        <taxon>Proteus</taxon>
    </lineage>
</organism>
<feature type="region of interest" description="Disordered" evidence="1">
    <location>
        <begin position="272"/>
        <end position="305"/>
    </location>
</feature>
<geneLocation type="plasmid" evidence="3">
    <name>pPp47</name>
</geneLocation>
<feature type="compositionally biased region" description="Polar residues" evidence="1">
    <location>
        <begin position="343"/>
        <end position="357"/>
    </location>
</feature>
<evidence type="ECO:0000313" key="3">
    <source>
        <dbReference type="EMBL" id="AVI43927.1"/>
    </source>
</evidence>
<feature type="compositionally biased region" description="Basic and acidic residues" evidence="1">
    <location>
        <begin position="324"/>
        <end position="339"/>
    </location>
</feature>
<dbReference type="Pfam" id="PF18623">
    <property type="entry name" value="TnsE_C"/>
    <property type="match status" value="1"/>
</dbReference>
<protein>
    <recommendedName>
        <fullName evidence="2">TnsE C-terminal domain-containing protein</fullName>
    </recommendedName>
</protein>
<dbReference type="InterPro" id="IPR041419">
    <property type="entry name" value="TnsE_C"/>
</dbReference>
<evidence type="ECO:0000259" key="2">
    <source>
        <dbReference type="Pfam" id="PF18623"/>
    </source>
</evidence>
<name>A0A2P1BQA6_9GAMM</name>
<dbReference type="PIRSF" id="PIRSF004567">
    <property type="entry name" value="Transposition_TnsE"/>
    <property type="match status" value="1"/>
</dbReference>
<dbReference type="EMBL" id="MG516912">
    <property type="protein sequence ID" value="AVI43927.1"/>
    <property type="molecule type" value="Genomic_DNA"/>
</dbReference>
<feature type="region of interest" description="Disordered" evidence="1">
    <location>
        <begin position="323"/>
        <end position="357"/>
    </location>
</feature>
<accession>A0A2P1BQA6</accession>
<reference evidence="3" key="1">
    <citation type="journal article" date="2018" name="Antimicrob. Agents Chemother.">
        <title>Characterization of the complete nucleotide sequences of IMP-4-encoding plasmids, belonging to diverse Inc families, recovered from Enterobacteriaceae of wildlife origin.</title>
        <authorList>
            <person name="Dolejska M."/>
            <person name="Papagiannitsis C.C."/>
            <person name="Pratova H."/>
            <person name="Medvecky M."/>
            <person name="Davidova Gerzova L."/>
            <person name="Valcek A."/>
        </authorList>
    </citation>
    <scope>NUCLEOTIDE SEQUENCE</scope>
    <source>
        <plasmid evidence="3">pPp47</plasmid>
    </source>
</reference>
<evidence type="ECO:0000256" key="1">
    <source>
        <dbReference type="SAM" id="MobiDB-lite"/>
    </source>
</evidence>
<proteinExistence type="predicted"/>
<dbReference type="RefSeq" id="WP_102939363.1">
    <property type="nucleotide sequence ID" value="NZ_MG516912.1"/>
</dbReference>
<keyword evidence="3" id="KW-0614">Plasmid</keyword>
<feature type="domain" description="TnsE C-terminal" evidence="2">
    <location>
        <begin position="381"/>
        <end position="526"/>
    </location>
</feature>
<feature type="compositionally biased region" description="Acidic residues" evidence="1">
    <location>
        <begin position="290"/>
        <end position="299"/>
    </location>
</feature>